<dbReference type="PANTHER" id="PTHR43364:SF4">
    <property type="entry name" value="NAD(P)-LINKED OXIDOREDUCTASE SUPERFAMILY PROTEIN"/>
    <property type="match status" value="1"/>
</dbReference>
<gene>
    <name evidence="3" type="ORF">GCM10023350_04910</name>
</gene>
<dbReference type="RefSeq" id="WP_345524971.1">
    <property type="nucleotide sequence ID" value="NZ_BAABKN010000005.1"/>
</dbReference>
<evidence type="ECO:0000313" key="3">
    <source>
        <dbReference type="EMBL" id="GAA4725392.1"/>
    </source>
</evidence>
<dbReference type="InterPro" id="IPR023210">
    <property type="entry name" value="NADP_OxRdtase_dom"/>
</dbReference>
<name>A0ABP8YFK6_9ACTN</name>
<protein>
    <submittedName>
        <fullName evidence="3">Aldo/keto reductase</fullName>
    </submittedName>
</protein>
<dbReference type="EMBL" id="BAABKN010000005">
    <property type="protein sequence ID" value="GAA4725392.1"/>
    <property type="molecule type" value="Genomic_DNA"/>
</dbReference>
<feature type="domain" description="NADP-dependent oxidoreductase" evidence="2">
    <location>
        <begin position="35"/>
        <end position="302"/>
    </location>
</feature>
<keyword evidence="1" id="KW-0560">Oxidoreductase</keyword>
<reference evidence="4" key="1">
    <citation type="journal article" date="2019" name="Int. J. Syst. Evol. Microbiol.">
        <title>The Global Catalogue of Microorganisms (GCM) 10K type strain sequencing project: providing services to taxonomists for standard genome sequencing and annotation.</title>
        <authorList>
            <consortium name="The Broad Institute Genomics Platform"/>
            <consortium name="The Broad Institute Genome Sequencing Center for Infectious Disease"/>
            <person name="Wu L."/>
            <person name="Ma J."/>
        </authorList>
    </citation>
    <scope>NUCLEOTIDE SEQUENCE [LARGE SCALE GENOMIC DNA]</scope>
    <source>
        <strain evidence="4">JCM 18532</strain>
    </source>
</reference>
<dbReference type="Proteomes" id="UP001499882">
    <property type="component" value="Unassembled WGS sequence"/>
</dbReference>
<organism evidence="3 4">
    <name type="scientific">Nocardioides endophyticus</name>
    <dbReference type="NCBI Taxonomy" id="1353775"/>
    <lineage>
        <taxon>Bacteria</taxon>
        <taxon>Bacillati</taxon>
        <taxon>Actinomycetota</taxon>
        <taxon>Actinomycetes</taxon>
        <taxon>Propionibacteriales</taxon>
        <taxon>Nocardioidaceae</taxon>
        <taxon>Nocardioides</taxon>
    </lineage>
</organism>
<dbReference type="Gene3D" id="3.20.20.100">
    <property type="entry name" value="NADP-dependent oxidoreductase domain"/>
    <property type="match status" value="1"/>
</dbReference>
<evidence type="ECO:0000259" key="2">
    <source>
        <dbReference type="Pfam" id="PF00248"/>
    </source>
</evidence>
<keyword evidence="4" id="KW-1185">Reference proteome</keyword>
<dbReference type="InterPro" id="IPR036812">
    <property type="entry name" value="NAD(P)_OxRdtase_dom_sf"/>
</dbReference>
<sequence>MASRLTREDLDVYFGQFVLGTGGIGGIAGETGPGIGLSESDGLGLIDRAVAEGFRVIDTSDVYTGGTSERVVGEWSRMHPEADVLIQTKTGVTANGPDLSPERLARQLQHGIAVLGRVDIYMAHTVDENTPWGTSLPVFSRAVEDGTIRAYGLSNVSGAELSLALDTADSLGLVRPSVIQNSYSLIVRSDDDDVLPIVQSEGLVYSPYSPLATGVLAGRYSTGERPVVGSRASVASNADEYLDDGDLMVKVREFDELARDNGVSSAGLALAWLVNHPVVAAPVVGISKDSQWAGIHEARQTDWTPQLAGELERIFASS</sequence>
<accession>A0ABP8YFK6</accession>
<dbReference type="PANTHER" id="PTHR43364">
    <property type="entry name" value="NADH-SPECIFIC METHYLGLYOXAL REDUCTASE-RELATED"/>
    <property type="match status" value="1"/>
</dbReference>
<dbReference type="SUPFAM" id="SSF51430">
    <property type="entry name" value="NAD(P)-linked oxidoreductase"/>
    <property type="match status" value="1"/>
</dbReference>
<evidence type="ECO:0000313" key="4">
    <source>
        <dbReference type="Proteomes" id="UP001499882"/>
    </source>
</evidence>
<evidence type="ECO:0000256" key="1">
    <source>
        <dbReference type="ARBA" id="ARBA00023002"/>
    </source>
</evidence>
<dbReference type="InterPro" id="IPR050523">
    <property type="entry name" value="AKR_Detox_Biosynth"/>
</dbReference>
<proteinExistence type="predicted"/>
<dbReference type="Pfam" id="PF00248">
    <property type="entry name" value="Aldo_ket_red"/>
    <property type="match status" value="1"/>
</dbReference>
<comment type="caution">
    <text evidence="3">The sequence shown here is derived from an EMBL/GenBank/DDBJ whole genome shotgun (WGS) entry which is preliminary data.</text>
</comment>